<dbReference type="Pfam" id="PF00753">
    <property type="entry name" value="Lactamase_B"/>
    <property type="match status" value="1"/>
</dbReference>
<keyword evidence="6" id="KW-0378">Hydrolase</keyword>
<dbReference type="InterPro" id="IPR009057">
    <property type="entry name" value="Homeodomain-like_sf"/>
</dbReference>
<dbReference type="Gene3D" id="1.10.357.10">
    <property type="entry name" value="Tetracycline Repressor, domain 2"/>
    <property type="match status" value="1"/>
</dbReference>
<dbReference type="PANTHER" id="PTHR42951">
    <property type="entry name" value="METALLO-BETA-LACTAMASE DOMAIN-CONTAINING"/>
    <property type="match status" value="1"/>
</dbReference>
<feature type="domain" description="HTH tetR-type" evidence="5">
    <location>
        <begin position="240"/>
        <end position="300"/>
    </location>
</feature>
<dbReference type="InterPro" id="IPR036866">
    <property type="entry name" value="RibonucZ/Hydroxyglut_hydro"/>
</dbReference>
<dbReference type="SUPFAM" id="SSF48498">
    <property type="entry name" value="Tetracyclin repressor-like, C-terminal domain"/>
    <property type="match status" value="1"/>
</dbReference>
<evidence type="ECO:0000313" key="6">
    <source>
        <dbReference type="EMBL" id="KIU11194.1"/>
    </source>
</evidence>
<evidence type="ECO:0000259" key="5">
    <source>
        <dbReference type="PROSITE" id="PS50977"/>
    </source>
</evidence>
<dbReference type="Proteomes" id="UP000032247">
    <property type="component" value="Unassembled WGS sequence"/>
</dbReference>
<reference evidence="6 7" key="1">
    <citation type="submission" date="2014-12" db="EMBL/GenBank/DDBJ databases">
        <title>Comparative genome analysis of Bacillus coagulans HM-08, Clostridium butyricum HM-68, Bacillus subtilis HM-66 and Bacillus licheniformis BL-09.</title>
        <authorList>
            <person name="Zhang H."/>
        </authorList>
    </citation>
    <scope>NUCLEOTIDE SEQUENCE [LARGE SCALE GENOMIC DNA]</scope>
    <source>
        <strain evidence="6 7">HM-66</strain>
    </source>
</reference>
<sequence>MRITQYQTVWQLTFFPALFPVNCYLVEEENEVTLIDAALPGSYKGIIQAVNQLGKPLQHILLTHAHGDHVGSLDTLAQTFPHAKVMISERDSFLLQGDTSLRQDEPQSIKGGIPKHIQTKPHQLLTGGETIGSLLAIPTPGHTPGSMSFLDTRNGTLIAGDAFQLRGGIAVSGQIKWAFPFPAFATWNKEEAIKSAQLLADGAFLSRCRTWKIPAITFRADETGDPKSKERMMSMSPRIGLTQKMIVDAAAEIADQEGVNGVSLAALSKKMNVRPPSLYNHINGLQAIRAELAVRGLTKLFDQMADSVTERKGDSAMLSLAHAYVDFAIENPGYYEAALLKVQDKRTEIVSDQIVCLVTKLLIENGYASEKTAIHATRGLRSLLHGFTVLIAKEAFEREEDILESLSFSIRTFLSGLLINNKNIM</sequence>
<dbReference type="GO" id="GO:0003677">
    <property type="term" value="F:DNA binding"/>
    <property type="evidence" value="ECO:0007669"/>
    <property type="project" value="UniProtKB-UniRule"/>
</dbReference>
<gene>
    <name evidence="6" type="ORF">SC09_Contig24orf00083</name>
</gene>
<evidence type="ECO:0000256" key="1">
    <source>
        <dbReference type="ARBA" id="ARBA00023015"/>
    </source>
</evidence>
<dbReference type="Pfam" id="PF13305">
    <property type="entry name" value="TetR_C_33"/>
    <property type="match status" value="1"/>
</dbReference>
<evidence type="ECO:0000256" key="3">
    <source>
        <dbReference type="ARBA" id="ARBA00023163"/>
    </source>
</evidence>
<dbReference type="STRING" id="483913.AN935_10135"/>
<dbReference type="SUPFAM" id="SSF46689">
    <property type="entry name" value="Homeodomain-like"/>
    <property type="match status" value="1"/>
</dbReference>
<dbReference type="PANTHER" id="PTHR42951:SF9">
    <property type="entry name" value="METAL-DEPENDENT HYDROLASE"/>
    <property type="match status" value="1"/>
</dbReference>
<evidence type="ECO:0000256" key="4">
    <source>
        <dbReference type="PROSITE-ProRule" id="PRU00335"/>
    </source>
</evidence>
<evidence type="ECO:0000256" key="2">
    <source>
        <dbReference type="ARBA" id="ARBA00023125"/>
    </source>
</evidence>
<dbReference type="Gene3D" id="1.10.10.60">
    <property type="entry name" value="Homeodomain-like"/>
    <property type="match status" value="1"/>
</dbReference>
<protein>
    <submittedName>
        <fullName evidence="6">Metal-dependent hydrolase</fullName>
    </submittedName>
</protein>
<evidence type="ECO:0000313" key="7">
    <source>
        <dbReference type="Proteomes" id="UP000032247"/>
    </source>
</evidence>
<dbReference type="InterPro" id="IPR001647">
    <property type="entry name" value="HTH_TetR"/>
</dbReference>
<dbReference type="PATRIC" id="fig|1423.173.peg.1843"/>
<dbReference type="EMBL" id="JXBC01000003">
    <property type="protein sequence ID" value="KIU11194.1"/>
    <property type="molecule type" value="Genomic_DNA"/>
</dbReference>
<dbReference type="InterPro" id="IPR036271">
    <property type="entry name" value="Tet_transcr_reg_TetR-rel_C_sf"/>
</dbReference>
<dbReference type="InterPro" id="IPR001279">
    <property type="entry name" value="Metallo-B-lactamas"/>
</dbReference>
<dbReference type="InterPro" id="IPR050855">
    <property type="entry name" value="NDM-1-like"/>
</dbReference>
<dbReference type="SUPFAM" id="SSF56281">
    <property type="entry name" value="Metallo-hydrolase/oxidoreductase"/>
    <property type="match status" value="1"/>
</dbReference>
<dbReference type="AlphaFoldDB" id="A0A0D1JFK6"/>
<feature type="DNA-binding region" description="H-T-H motif" evidence="4">
    <location>
        <begin position="263"/>
        <end position="282"/>
    </location>
</feature>
<accession>A0A0D1JFK6</accession>
<dbReference type="InterPro" id="IPR025996">
    <property type="entry name" value="MT1864/Rv1816-like_C"/>
</dbReference>
<dbReference type="PROSITE" id="PS50977">
    <property type="entry name" value="HTH_TETR_2"/>
    <property type="match status" value="1"/>
</dbReference>
<keyword evidence="1" id="KW-0805">Transcription regulation</keyword>
<dbReference type="CDD" id="cd07721">
    <property type="entry name" value="yflN-like_MBL-fold"/>
    <property type="match status" value="1"/>
</dbReference>
<organism evidence="6 7">
    <name type="scientific">Bacillus subtilis</name>
    <dbReference type="NCBI Taxonomy" id="1423"/>
    <lineage>
        <taxon>Bacteria</taxon>
        <taxon>Bacillati</taxon>
        <taxon>Bacillota</taxon>
        <taxon>Bacilli</taxon>
        <taxon>Bacillales</taxon>
        <taxon>Bacillaceae</taxon>
        <taxon>Bacillus</taxon>
    </lineage>
</organism>
<proteinExistence type="predicted"/>
<comment type="caution">
    <text evidence="6">The sequence shown here is derived from an EMBL/GenBank/DDBJ whole genome shotgun (WGS) entry which is preliminary data.</text>
</comment>
<keyword evidence="3" id="KW-0804">Transcription</keyword>
<name>A0A0D1JFK6_BACIU</name>
<dbReference type="SMART" id="SM00849">
    <property type="entry name" value="Lactamase_B"/>
    <property type="match status" value="1"/>
</dbReference>
<dbReference type="GO" id="GO:0016787">
    <property type="term" value="F:hydrolase activity"/>
    <property type="evidence" value="ECO:0007669"/>
    <property type="project" value="UniProtKB-KW"/>
</dbReference>
<dbReference type="Gene3D" id="3.60.15.10">
    <property type="entry name" value="Ribonuclease Z/Hydroxyacylglutathione hydrolase-like"/>
    <property type="match status" value="1"/>
</dbReference>
<keyword evidence="2 4" id="KW-0238">DNA-binding</keyword>